<gene>
    <name evidence="1" type="ORF">HH214_12795</name>
</gene>
<sequence length="98" mass="11384">MSTLLTPILLNFLITQGYSFCLSKTQCVEAHDFETLITLKPVKYRPATRHLPLGFDTYFSLNQEPRQMAEGLMDTLVMVDIHPLELRDYIGYFRNNIN</sequence>
<organism evidence="1 2">
    <name type="scientific">Mucilaginibacter robiniae</name>
    <dbReference type="NCBI Taxonomy" id="2728022"/>
    <lineage>
        <taxon>Bacteria</taxon>
        <taxon>Pseudomonadati</taxon>
        <taxon>Bacteroidota</taxon>
        <taxon>Sphingobacteriia</taxon>
        <taxon>Sphingobacteriales</taxon>
        <taxon>Sphingobacteriaceae</taxon>
        <taxon>Mucilaginibacter</taxon>
    </lineage>
</organism>
<dbReference type="AlphaFoldDB" id="A0A7L5E2A3"/>
<reference evidence="1 2" key="1">
    <citation type="submission" date="2020-04" db="EMBL/GenBank/DDBJ databases">
        <title>Genome sequencing of novel species.</title>
        <authorList>
            <person name="Heo J."/>
            <person name="Kim S.-J."/>
            <person name="Kim J.-S."/>
            <person name="Hong S.-B."/>
            <person name="Kwon S.-W."/>
        </authorList>
    </citation>
    <scope>NUCLEOTIDE SEQUENCE [LARGE SCALE GENOMIC DNA]</scope>
    <source>
        <strain evidence="1 2">F39-2</strain>
    </source>
</reference>
<dbReference type="KEGG" id="mrob:HH214_12795"/>
<evidence type="ECO:0000313" key="2">
    <source>
        <dbReference type="Proteomes" id="UP000503278"/>
    </source>
</evidence>
<dbReference type="Proteomes" id="UP000503278">
    <property type="component" value="Chromosome"/>
</dbReference>
<protein>
    <submittedName>
        <fullName evidence="1">Uncharacterized protein</fullName>
    </submittedName>
</protein>
<proteinExistence type="predicted"/>
<name>A0A7L5E2A3_9SPHI</name>
<accession>A0A7L5E2A3</accession>
<keyword evidence="2" id="KW-1185">Reference proteome</keyword>
<evidence type="ECO:0000313" key="1">
    <source>
        <dbReference type="EMBL" id="QJD96688.1"/>
    </source>
</evidence>
<dbReference type="EMBL" id="CP051682">
    <property type="protein sequence ID" value="QJD96688.1"/>
    <property type="molecule type" value="Genomic_DNA"/>
</dbReference>
<dbReference type="RefSeq" id="WP_169608221.1">
    <property type="nucleotide sequence ID" value="NZ_CP051682.1"/>
</dbReference>